<feature type="compositionally biased region" description="Pro residues" evidence="1">
    <location>
        <begin position="18"/>
        <end position="30"/>
    </location>
</feature>
<dbReference type="Proteomes" id="UP000321518">
    <property type="component" value="Unassembled WGS sequence"/>
</dbReference>
<reference evidence="2 3" key="1">
    <citation type="submission" date="2019-07" db="EMBL/GenBank/DDBJ databases">
        <title>Rhodotorula toruloides NBRC10032 genome sequencing.</title>
        <authorList>
            <person name="Shida Y."/>
            <person name="Takaku H."/>
            <person name="Ogasawara W."/>
            <person name="Mori K."/>
        </authorList>
    </citation>
    <scope>NUCLEOTIDE SEQUENCE [LARGE SCALE GENOMIC DNA]</scope>
    <source>
        <strain evidence="2 3">NBRC10032</strain>
    </source>
</reference>
<gene>
    <name evidence="2" type="ORF">Rt10032_c18g5987</name>
</gene>
<feature type="compositionally biased region" description="Polar residues" evidence="1">
    <location>
        <begin position="277"/>
        <end position="290"/>
    </location>
</feature>
<sequence length="410" mass="44661">MGRPLLLDPPLPSTQAPPLSPPPRSDPPAQGPSSPTSSDSDSTVFPASPFYGLAPEVVALLRQPGQVTETRTTDNPAARALDAQIGRALRTSEPRVTDELWRFRDDAVPCPPPSTLGTIRPLPTDRPTPPRARGLTATPYLATRTAPVGRGSGMEVSAGQNTDFAARLQTLAQTLESLAERAGSLNPRPQPVSLLLTSGASLETATLARHTDGIRHTVRQLLLASQRVSDAVERHRQRQLVLDPTQPLPVILPDRSLSPSPRRPASTATLDQLRPPFTSSPLPLSRTSATPVPPTEAENYPGEHAQLLRINQLQADIASRANELRHLRERSLELERAQRAIARRDVEVSELGDVDVDCEVEIGADRRGAGPFQPFAARRPGLGGECIRLDKREDPERVRKEYEEWSFCGR</sequence>
<evidence type="ECO:0000256" key="1">
    <source>
        <dbReference type="SAM" id="MobiDB-lite"/>
    </source>
</evidence>
<feature type="compositionally biased region" description="Low complexity" evidence="1">
    <location>
        <begin position="31"/>
        <end position="43"/>
    </location>
</feature>
<feature type="region of interest" description="Disordered" evidence="1">
    <location>
        <begin position="1"/>
        <end position="49"/>
    </location>
</feature>
<name>A0A511KNL7_RHOTO</name>
<evidence type="ECO:0000313" key="2">
    <source>
        <dbReference type="EMBL" id="GEM11970.1"/>
    </source>
</evidence>
<dbReference type="OrthoDB" id="2529192at2759"/>
<accession>A0A511KNL7</accession>
<protein>
    <submittedName>
        <fullName evidence="2">Uncharacterized protein</fullName>
    </submittedName>
</protein>
<dbReference type="AlphaFoldDB" id="A0A511KNL7"/>
<comment type="caution">
    <text evidence="2">The sequence shown here is derived from an EMBL/GenBank/DDBJ whole genome shotgun (WGS) entry which is preliminary data.</text>
</comment>
<feature type="compositionally biased region" description="Low complexity" evidence="1">
    <location>
        <begin position="252"/>
        <end position="269"/>
    </location>
</feature>
<feature type="region of interest" description="Disordered" evidence="1">
    <location>
        <begin position="106"/>
        <end position="135"/>
    </location>
</feature>
<dbReference type="EMBL" id="BJWK01000018">
    <property type="protein sequence ID" value="GEM11970.1"/>
    <property type="molecule type" value="Genomic_DNA"/>
</dbReference>
<feature type="region of interest" description="Disordered" evidence="1">
    <location>
        <begin position="251"/>
        <end position="295"/>
    </location>
</feature>
<proteinExistence type="predicted"/>
<evidence type="ECO:0000313" key="3">
    <source>
        <dbReference type="Proteomes" id="UP000321518"/>
    </source>
</evidence>
<organism evidence="2 3">
    <name type="scientific">Rhodotorula toruloides</name>
    <name type="common">Yeast</name>
    <name type="synonym">Rhodosporidium toruloides</name>
    <dbReference type="NCBI Taxonomy" id="5286"/>
    <lineage>
        <taxon>Eukaryota</taxon>
        <taxon>Fungi</taxon>
        <taxon>Dikarya</taxon>
        <taxon>Basidiomycota</taxon>
        <taxon>Pucciniomycotina</taxon>
        <taxon>Microbotryomycetes</taxon>
        <taxon>Sporidiobolales</taxon>
        <taxon>Sporidiobolaceae</taxon>
        <taxon>Rhodotorula</taxon>
    </lineage>
</organism>